<dbReference type="Pfam" id="PF17775">
    <property type="entry name" value="YchJ_M-like"/>
    <property type="match status" value="1"/>
</dbReference>
<dbReference type="PANTHER" id="PTHR33747">
    <property type="entry name" value="UPF0225 PROTEIN SCO1677"/>
    <property type="match status" value="1"/>
</dbReference>
<accession>A0A1H2Y374</accession>
<name>A0A1H2Y374_9GAMM</name>
<organism evidence="4 5">
    <name type="scientific">Marinobacter mobilis</name>
    <dbReference type="NCBI Taxonomy" id="488533"/>
    <lineage>
        <taxon>Bacteria</taxon>
        <taxon>Pseudomonadati</taxon>
        <taxon>Pseudomonadota</taxon>
        <taxon>Gammaproteobacteria</taxon>
        <taxon>Pseudomonadales</taxon>
        <taxon>Marinobacteraceae</taxon>
        <taxon>Marinobacter</taxon>
    </lineage>
</organism>
<dbReference type="InterPro" id="IPR004027">
    <property type="entry name" value="SEC_C_motif"/>
</dbReference>
<evidence type="ECO:0000256" key="1">
    <source>
        <dbReference type="ARBA" id="ARBA00010839"/>
    </source>
</evidence>
<gene>
    <name evidence="4" type="ORF">SAMN04487960_105233</name>
</gene>
<reference evidence="4 5" key="1">
    <citation type="submission" date="2016-10" db="EMBL/GenBank/DDBJ databases">
        <authorList>
            <person name="de Groot N.N."/>
        </authorList>
    </citation>
    <scope>NUCLEOTIDE SEQUENCE [LARGE SCALE GENOMIC DNA]</scope>
    <source>
        <strain evidence="4 5">CGMCC 1.7059</strain>
    </source>
</reference>
<sequence>MTTAPFDPGRPCPCGSARPYADCCQPWHVGQPAPTPEALMRSRYTAFVLELAEYLSQTWHSSTRPSSLSLEGSPQWLSLQVLSAGTRGDRGQVHFRAVYRSGDGFGYLEEQSDFVLEQGRWFYVAGDTREGTLKPGRNDPCPCGSGRKHKACCR</sequence>
<keyword evidence="5" id="KW-1185">Reference proteome</keyword>
<dbReference type="Gene3D" id="3.10.450.50">
    <property type="match status" value="1"/>
</dbReference>
<proteinExistence type="inferred from homology"/>
<dbReference type="InterPro" id="IPR023006">
    <property type="entry name" value="YchJ-like"/>
</dbReference>
<dbReference type="PANTHER" id="PTHR33747:SF1">
    <property type="entry name" value="ADENYLATE CYCLASE-ASSOCIATED CAP C-TERMINAL DOMAIN-CONTAINING PROTEIN"/>
    <property type="match status" value="1"/>
</dbReference>
<evidence type="ECO:0000259" key="3">
    <source>
        <dbReference type="Pfam" id="PF17775"/>
    </source>
</evidence>
<evidence type="ECO:0000313" key="5">
    <source>
        <dbReference type="Proteomes" id="UP000199675"/>
    </source>
</evidence>
<dbReference type="AlphaFoldDB" id="A0A1H2Y374"/>
<dbReference type="Proteomes" id="UP000199675">
    <property type="component" value="Unassembled WGS sequence"/>
</dbReference>
<dbReference type="RefSeq" id="WP_091813051.1">
    <property type="nucleotide sequence ID" value="NZ_FNNE01000005.1"/>
</dbReference>
<comment type="similarity">
    <text evidence="1 2">Belongs to the UPF0225 family.</text>
</comment>
<dbReference type="STRING" id="488533.SAMN04487960_105233"/>
<dbReference type="InterPro" id="IPR048469">
    <property type="entry name" value="YchJ-like_M"/>
</dbReference>
<dbReference type="SUPFAM" id="SSF103642">
    <property type="entry name" value="Sec-C motif"/>
    <property type="match status" value="1"/>
</dbReference>
<dbReference type="InterPro" id="IPR032710">
    <property type="entry name" value="NTF2-like_dom_sf"/>
</dbReference>
<dbReference type="Pfam" id="PF02810">
    <property type="entry name" value="SEC-C"/>
    <property type="match status" value="2"/>
</dbReference>
<dbReference type="OrthoDB" id="21421at2"/>
<dbReference type="HAMAP" id="MF_00612">
    <property type="entry name" value="UPF0225"/>
    <property type="match status" value="1"/>
</dbReference>
<feature type="domain" description="YchJ-like middle NTF2-like" evidence="3">
    <location>
        <begin position="35"/>
        <end position="126"/>
    </location>
</feature>
<dbReference type="SUPFAM" id="SSF54427">
    <property type="entry name" value="NTF2-like"/>
    <property type="match status" value="1"/>
</dbReference>
<evidence type="ECO:0000256" key="2">
    <source>
        <dbReference type="HAMAP-Rule" id="MF_00612"/>
    </source>
</evidence>
<dbReference type="EMBL" id="FNNE01000005">
    <property type="protein sequence ID" value="SDW99039.1"/>
    <property type="molecule type" value="Genomic_DNA"/>
</dbReference>
<protein>
    <recommendedName>
        <fullName evidence="2">UPF0225 protein SAMN04487960_105233</fullName>
    </recommendedName>
</protein>
<evidence type="ECO:0000313" key="4">
    <source>
        <dbReference type="EMBL" id="SDW99039.1"/>
    </source>
</evidence>